<feature type="region of interest" description="Disordered" evidence="1">
    <location>
        <begin position="1091"/>
        <end position="1116"/>
    </location>
</feature>
<accession>A0A812V9N6</accession>
<feature type="non-terminal residue" evidence="4">
    <location>
        <position position="1"/>
    </location>
</feature>
<dbReference type="SUPFAM" id="SSF53098">
    <property type="entry name" value="Ribonuclease H-like"/>
    <property type="match status" value="1"/>
</dbReference>
<dbReference type="InterPro" id="IPR036397">
    <property type="entry name" value="RNaseH_sf"/>
</dbReference>
<protein>
    <submittedName>
        <fullName evidence="4">GIP protein</fullName>
    </submittedName>
</protein>
<organism evidence="4 5">
    <name type="scientific">Symbiodinium necroappetens</name>
    <dbReference type="NCBI Taxonomy" id="1628268"/>
    <lineage>
        <taxon>Eukaryota</taxon>
        <taxon>Sar</taxon>
        <taxon>Alveolata</taxon>
        <taxon>Dinophyceae</taxon>
        <taxon>Suessiales</taxon>
        <taxon>Symbiodiniaceae</taxon>
        <taxon>Symbiodinium</taxon>
    </lineage>
</organism>
<feature type="domain" description="Integrase catalytic" evidence="3">
    <location>
        <begin position="625"/>
        <end position="797"/>
    </location>
</feature>
<feature type="compositionally biased region" description="Low complexity" evidence="1">
    <location>
        <begin position="989"/>
        <end position="1000"/>
    </location>
</feature>
<dbReference type="Gene3D" id="3.30.420.10">
    <property type="entry name" value="Ribonuclease H-like superfamily/Ribonuclease H"/>
    <property type="match status" value="1"/>
</dbReference>
<keyword evidence="2" id="KW-1133">Transmembrane helix</keyword>
<evidence type="ECO:0000256" key="2">
    <source>
        <dbReference type="SAM" id="Phobius"/>
    </source>
</evidence>
<comment type="caution">
    <text evidence="4">The sequence shown here is derived from an EMBL/GenBank/DDBJ whole genome shotgun (WGS) entry which is preliminary data.</text>
</comment>
<feature type="region of interest" description="Disordered" evidence="1">
    <location>
        <begin position="93"/>
        <end position="118"/>
    </location>
</feature>
<feature type="region of interest" description="Disordered" evidence="1">
    <location>
        <begin position="12"/>
        <end position="73"/>
    </location>
</feature>
<feature type="compositionally biased region" description="Acidic residues" evidence="1">
    <location>
        <begin position="20"/>
        <end position="60"/>
    </location>
</feature>
<dbReference type="InterPro" id="IPR001584">
    <property type="entry name" value="Integrase_cat-core"/>
</dbReference>
<feature type="compositionally biased region" description="Polar residues" evidence="1">
    <location>
        <begin position="1007"/>
        <end position="1028"/>
    </location>
</feature>
<name>A0A812V9N6_9DINO</name>
<gene>
    <name evidence="4" type="primary">GIP</name>
    <name evidence="4" type="ORF">SNEC2469_LOCUS17313</name>
</gene>
<feature type="transmembrane region" description="Helical" evidence="2">
    <location>
        <begin position="1806"/>
        <end position="1823"/>
    </location>
</feature>
<keyword evidence="5" id="KW-1185">Reference proteome</keyword>
<proteinExistence type="predicted"/>
<feature type="compositionally biased region" description="Acidic residues" evidence="1">
    <location>
        <begin position="510"/>
        <end position="526"/>
    </location>
</feature>
<feature type="region of interest" description="Disordered" evidence="1">
    <location>
        <begin position="860"/>
        <end position="1077"/>
    </location>
</feature>
<dbReference type="InterPro" id="IPR012337">
    <property type="entry name" value="RNaseH-like_sf"/>
</dbReference>
<feature type="compositionally biased region" description="Pro residues" evidence="1">
    <location>
        <begin position="1096"/>
        <end position="1110"/>
    </location>
</feature>
<dbReference type="GO" id="GO:0015074">
    <property type="term" value="P:DNA integration"/>
    <property type="evidence" value="ECO:0007669"/>
    <property type="project" value="InterPro"/>
</dbReference>
<feature type="region of interest" description="Disordered" evidence="1">
    <location>
        <begin position="510"/>
        <end position="559"/>
    </location>
</feature>
<keyword evidence="2" id="KW-0812">Transmembrane</keyword>
<sequence>IQQLPMAALKSPLRLHREDEEYQDYQDLDYPEEVEPGYNEDEQDAYDEVEEPDLPAEDPVESTYYGLDEEDDETEEAYAAYLDARRRLAEVKVDPRKARPEKVAAEKGSLKAPPKADYHDRQHLLPKEEPGQMLQSVYAADNQDTRPQLLFARTHKTFLFGGDNRSMADWCLHLPVWVGDVRGRIQCFLVPGEMPILVGRPILKALKVKMDYDHDKVSIMGEPWTEALVGPKGEYLLALDDGLSPDTLDSEYAFDYVTDDCVDTFTSQGALLDMGTYLRETGRPGPAFLEEDTMTASIGYGINRSRKQLDRILESAYRAAETSNATFWEVYSGSGNLSAAMAARGFQVKSFDLPNMNVRNDHDRELLEATRDYHHHTHLKFTRRVFLRMSQYGIVVLEHPLSSKAWSTPAFHDLGLAIHVDQCALGATLPNLHRIDTPIKNLGAYRCNGSHQHQALLGQCARLGSRAKAAATYQPAMCDRIAECLEGAYYAYFVYGGCATEEALPASDVDMEEYEPSDCEPPEDDDLYPRVTPEDPDAAGLDLPSLQDMEAGPVPTSTRPTGCLKKLECKTSAEANRIVARIHRNMGHPNNKDLSTILAQSGASRMVYEAAQKYQCPTCKKLAPPAQTPKSTLRTTYRFNERLLSDTIWLQVSDKTLPVITMMDAATRFLAARFVTKETTSEFIVALQRGWIRTFGPPTTLFVDSHRAWGSDEMMHFTTEHGIELIISPGEAHERLAQLERRHQVLRRAVEMYLEDNPPTGSGPEALIEALTFVVPQLNQSLSVGGFSPTQWVLGYQPTVPGSLLDSNVNYSHLDPSTAFHYKMECRVRAATAVVKADNLQNRGTTVYIDLFRTNRKRRREDLADTDQEGTDDEGDQTWKSLRHPPLPSLLDSAELPSPVSPTPTLHSLGGTFRPRGPPPPQPLAGGPPAQSPQPATSPTSSANDGDEDDDDLVLAEAEDPDSEEGGDDDPDVDPDTDDDEDGNGGGNASTSSTTAPSTADRPGTFTGASTPTPPSNSETRSPGQGSQHRLHPIFEAGANETFNQKRARIDRSETTSHGPQPPAPEVHPTFRAPPFETFNQRRARLDRSETISYGPQPPAPGDRPQPYPGHGPTTEYGFTVDVLEGEAGEQAQPDYLPEGWTINENGYMVLDEVFDTWEIKGSSLIRHHYVARNTLFHPQESGDCPVPVEVLTKVRNTYQGGHCHQDRWRNAKYKEGGWWTGRTIFKIANRDRHMAQTAFYTSSSGAPTYGGPKEKRQKDAKTLNERTLSLSDRLAFIAEAPAGRILKAHFILKWSKNSDGTPRAKARLIIQGFRDPDALAGLVDSTSPTLSRLGRTTLFSLTTLKQWTTFVADVSTAFLQGREHATLWVRLPADARQLLGITDPKVCMRLEQAGFVKHPLDACLLLYYAPDLRCAVGLHVDDLLGTTAPENRMSSSSMGVSMSKEAHGGHSCGHGNYLAKLKPITLDKGRMANHDSPVTEKERTQLRALLGALQWASTQTSPHLQAMTSMLAGEVPKATVATILAANKALRFAKNNSDVKLQYAPLGATIEDITFVAYSDAAFACRADLSSQGGYLICLSPKTVLDGKVCGYHLLDWRSFKLPRVARSTLAAEGQAAAEAADCLHFTVVFWKAMLDPNFKVNQVQPDTYRWTAPCALIVDAKCLFDLLHREELYVSTAADKRTCLEALTTRDKLREIGGEARWVSSERQYADGLTKDSATQLLADRLRTHMHKIVADDTYQASRKKTSADRQKSAQQFAQPRAAATAAAFAVFSAQVATSEAVRESTGTDLAVYTALPLDFYTEAGYYVFFPLLVLMLILYLHPLDWMQRLITWTRMTSNQARDQATQTDFMPEATTQTCSTSTTQTISRWCQTDTAMYYSPDQTPESLALDLQLVRGYNQRLAAAVHRQQRTLDYHTEYRLCYHHIGDLYVTPHGRAWHCSEDCARSRTSNHVKTLTACAYCTSAWVPIPDRLRANPHFSITPAPSTTASTSAASSTQVFHIHGETGGS</sequence>
<feature type="compositionally biased region" description="Acidic residues" evidence="1">
    <location>
        <begin position="945"/>
        <end position="983"/>
    </location>
</feature>
<evidence type="ECO:0000313" key="5">
    <source>
        <dbReference type="Proteomes" id="UP000601435"/>
    </source>
</evidence>
<dbReference type="Proteomes" id="UP000601435">
    <property type="component" value="Unassembled WGS sequence"/>
</dbReference>
<dbReference type="OrthoDB" id="423270at2759"/>
<evidence type="ECO:0000313" key="4">
    <source>
        <dbReference type="EMBL" id="CAE7606866.1"/>
    </source>
</evidence>
<evidence type="ECO:0000256" key="1">
    <source>
        <dbReference type="SAM" id="MobiDB-lite"/>
    </source>
</evidence>
<feature type="compositionally biased region" description="Low complexity" evidence="1">
    <location>
        <begin position="924"/>
        <end position="943"/>
    </location>
</feature>
<evidence type="ECO:0000259" key="3">
    <source>
        <dbReference type="PROSITE" id="PS50994"/>
    </source>
</evidence>
<dbReference type="GO" id="GO:0003676">
    <property type="term" value="F:nucleic acid binding"/>
    <property type="evidence" value="ECO:0007669"/>
    <property type="project" value="InterPro"/>
</dbReference>
<reference evidence="4" key="1">
    <citation type="submission" date="2021-02" db="EMBL/GenBank/DDBJ databases">
        <authorList>
            <person name="Dougan E. K."/>
            <person name="Rhodes N."/>
            <person name="Thang M."/>
            <person name="Chan C."/>
        </authorList>
    </citation>
    <scope>NUCLEOTIDE SEQUENCE</scope>
</reference>
<dbReference type="PROSITE" id="PS50994">
    <property type="entry name" value="INTEGRASE"/>
    <property type="match status" value="1"/>
</dbReference>
<dbReference type="EMBL" id="CAJNJA010028595">
    <property type="protein sequence ID" value="CAE7606866.1"/>
    <property type="molecule type" value="Genomic_DNA"/>
</dbReference>
<feature type="compositionally biased region" description="Acidic residues" evidence="1">
    <location>
        <begin position="864"/>
        <end position="876"/>
    </location>
</feature>
<keyword evidence="2" id="KW-0472">Membrane</keyword>